<sequence>MSDTVLDRASAPRPTPKPGILDIAPYVPGKSKVEGVEHPLKLSANENILGSSPAAREAFSTAFDQLQMYPDGRSTILREALAATYGLEPDRLLFGCGSDEIFQMLNQTFLEPGDNIVQGEFGFGAYAIGARACQAEVRMAPEPGYRIDVDELLKLVDERTRIVFVANPANPTGTWNSGEEIRRLHAGLPPSVVLCLDGAYAEFCDDPAYEDGMSMVREFENVVVTRTFSKLHGLAALRVGWAYMPREMAAAVDRIRLPFNVNIPAQLAAVAALGDADFQRRSLALVNQWRPWLAQQLGGLGLEPLPSAANFVLVGFPATPGKTAKEADAFLSARGLITRYVAGYGLPNHLRITIGLEVHNRAVVEALAEFMKGAAQ</sequence>
<keyword evidence="9" id="KW-0368">Histidine biosynthesis</keyword>
<dbReference type="PANTHER" id="PTHR43643:SF3">
    <property type="entry name" value="HISTIDINOL-PHOSPHATE AMINOTRANSFERASE"/>
    <property type="match status" value="1"/>
</dbReference>
<dbReference type="RefSeq" id="WP_183772823.1">
    <property type="nucleotide sequence ID" value="NZ_JACIDK010000003.1"/>
</dbReference>
<keyword evidence="13" id="KW-1185">Reference proteome</keyword>
<accession>A0A840A2A2</accession>
<dbReference type="GO" id="GO:0030170">
    <property type="term" value="F:pyridoxal phosphate binding"/>
    <property type="evidence" value="ECO:0007669"/>
    <property type="project" value="InterPro"/>
</dbReference>
<comment type="cofactor">
    <cofactor evidence="1 9">
        <name>pyridoxal 5'-phosphate</name>
        <dbReference type="ChEBI" id="CHEBI:597326"/>
    </cofactor>
</comment>
<comment type="subunit">
    <text evidence="4 9">Homodimer.</text>
</comment>
<dbReference type="Gene3D" id="3.90.1150.10">
    <property type="entry name" value="Aspartate Aminotransferase, domain 1"/>
    <property type="match status" value="1"/>
</dbReference>
<dbReference type="HAMAP" id="MF_01023">
    <property type="entry name" value="HisC_aminotrans_2"/>
    <property type="match status" value="1"/>
</dbReference>
<keyword evidence="9" id="KW-0028">Amino-acid biosynthesis</keyword>
<dbReference type="Proteomes" id="UP000530564">
    <property type="component" value="Unassembled WGS sequence"/>
</dbReference>
<evidence type="ECO:0000256" key="8">
    <source>
        <dbReference type="ARBA" id="ARBA00047481"/>
    </source>
</evidence>
<evidence type="ECO:0000256" key="7">
    <source>
        <dbReference type="ARBA" id="ARBA00022898"/>
    </source>
</evidence>
<evidence type="ECO:0000256" key="9">
    <source>
        <dbReference type="HAMAP-Rule" id="MF_01023"/>
    </source>
</evidence>
<evidence type="ECO:0000256" key="1">
    <source>
        <dbReference type="ARBA" id="ARBA00001933"/>
    </source>
</evidence>
<dbReference type="GO" id="GO:0004400">
    <property type="term" value="F:histidinol-phosphate transaminase activity"/>
    <property type="evidence" value="ECO:0007669"/>
    <property type="project" value="UniProtKB-UniRule"/>
</dbReference>
<evidence type="ECO:0000256" key="3">
    <source>
        <dbReference type="ARBA" id="ARBA00007970"/>
    </source>
</evidence>
<comment type="pathway">
    <text evidence="2 9">Amino-acid biosynthesis; L-histidine biosynthesis; L-histidine from 5-phospho-alpha-D-ribose 1-diphosphate: step 7/9.</text>
</comment>
<dbReference type="NCBIfam" id="TIGR01141">
    <property type="entry name" value="hisC"/>
    <property type="match status" value="1"/>
</dbReference>
<feature type="modified residue" description="N6-(pyridoxal phosphate)lysine" evidence="9">
    <location>
        <position position="230"/>
    </location>
</feature>
<dbReference type="InterPro" id="IPR015422">
    <property type="entry name" value="PyrdxlP-dep_Trfase_small"/>
</dbReference>
<feature type="domain" description="Aminotransferase class I/classII large" evidence="11">
    <location>
        <begin position="39"/>
        <end position="365"/>
    </location>
</feature>
<gene>
    <name evidence="9" type="primary">hisC</name>
    <name evidence="12" type="ORF">GGQ61_002369</name>
</gene>
<comment type="similarity">
    <text evidence="3 9">Belongs to the class-II pyridoxal-phosphate-dependent aminotransferase family. Histidinol-phosphate aminotransferase subfamily.</text>
</comment>
<organism evidence="12 13">
    <name type="scientific">Phenylobacterium haematophilum</name>
    <dbReference type="NCBI Taxonomy" id="98513"/>
    <lineage>
        <taxon>Bacteria</taxon>
        <taxon>Pseudomonadati</taxon>
        <taxon>Pseudomonadota</taxon>
        <taxon>Alphaproteobacteria</taxon>
        <taxon>Caulobacterales</taxon>
        <taxon>Caulobacteraceae</taxon>
        <taxon>Phenylobacterium</taxon>
    </lineage>
</organism>
<dbReference type="EC" id="2.6.1.9" evidence="9"/>
<proteinExistence type="inferred from homology"/>
<evidence type="ECO:0000256" key="5">
    <source>
        <dbReference type="ARBA" id="ARBA00022576"/>
    </source>
</evidence>
<dbReference type="UniPathway" id="UPA00031">
    <property type="reaction ID" value="UER00012"/>
</dbReference>
<dbReference type="InterPro" id="IPR015421">
    <property type="entry name" value="PyrdxlP-dep_Trfase_major"/>
</dbReference>
<dbReference type="InterPro" id="IPR004839">
    <property type="entry name" value="Aminotransferase_I/II_large"/>
</dbReference>
<evidence type="ECO:0000256" key="6">
    <source>
        <dbReference type="ARBA" id="ARBA00022679"/>
    </source>
</evidence>
<evidence type="ECO:0000313" key="12">
    <source>
        <dbReference type="EMBL" id="MBB3891641.1"/>
    </source>
</evidence>
<dbReference type="SUPFAM" id="SSF53383">
    <property type="entry name" value="PLP-dependent transferases"/>
    <property type="match status" value="1"/>
</dbReference>
<keyword evidence="7 9" id="KW-0663">Pyridoxal phosphate</keyword>
<dbReference type="InterPro" id="IPR015424">
    <property type="entry name" value="PyrdxlP-dep_Trfase"/>
</dbReference>
<dbReference type="CDD" id="cd00609">
    <property type="entry name" value="AAT_like"/>
    <property type="match status" value="1"/>
</dbReference>
<evidence type="ECO:0000313" key="13">
    <source>
        <dbReference type="Proteomes" id="UP000530564"/>
    </source>
</evidence>
<name>A0A840A2A2_9CAUL</name>
<dbReference type="GO" id="GO:0000105">
    <property type="term" value="P:L-histidine biosynthetic process"/>
    <property type="evidence" value="ECO:0007669"/>
    <property type="project" value="UniProtKB-UniRule"/>
</dbReference>
<dbReference type="EMBL" id="JACIDK010000003">
    <property type="protein sequence ID" value="MBB3891641.1"/>
    <property type="molecule type" value="Genomic_DNA"/>
</dbReference>
<comment type="caution">
    <text evidence="12">The sequence shown here is derived from an EMBL/GenBank/DDBJ whole genome shotgun (WGS) entry which is preliminary data.</text>
</comment>
<comment type="catalytic activity">
    <reaction evidence="8 9">
        <text>L-histidinol phosphate + 2-oxoglutarate = 3-(imidazol-4-yl)-2-oxopropyl phosphate + L-glutamate</text>
        <dbReference type="Rhea" id="RHEA:23744"/>
        <dbReference type="ChEBI" id="CHEBI:16810"/>
        <dbReference type="ChEBI" id="CHEBI:29985"/>
        <dbReference type="ChEBI" id="CHEBI:57766"/>
        <dbReference type="ChEBI" id="CHEBI:57980"/>
        <dbReference type="EC" id="2.6.1.9"/>
    </reaction>
</comment>
<reference evidence="12 13" key="1">
    <citation type="submission" date="2020-08" db="EMBL/GenBank/DDBJ databases">
        <title>Genomic Encyclopedia of Type Strains, Phase IV (KMG-IV): sequencing the most valuable type-strain genomes for metagenomic binning, comparative biology and taxonomic classification.</title>
        <authorList>
            <person name="Goeker M."/>
        </authorList>
    </citation>
    <scope>NUCLEOTIDE SEQUENCE [LARGE SCALE GENOMIC DNA]</scope>
    <source>
        <strain evidence="12 13">DSM 21793</strain>
    </source>
</reference>
<keyword evidence="6 9" id="KW-0808">Transferase</keyword>
<dbReference type="Pfam" id="PF00155">
    <property type="entry name" value="Aminotran_1_2"/>
    <property type="match status" value="1"/>
</dbReference>
<dbReference type="PANTHER" id="PTHR43643">
    <property type="entry name" value="HISTIDINOL-PHOSPHATE AMINOTRANSFERASE 2"/>
    <property type="match status" value="1"/>
</dbReference>
<evidence type="ECO:0000259" key="11">
    <source>
        <dbReference type="Pfam" id="PF00155"/>
    </source>
</evidence>
<keyword evidence="5 9" id="KW-0032">Aminotransferase</keyword>
<evidence type="ECO:0000256" key="10">
    <source>
        <dbReference type="SAM" id="MobiDB-lite"/>
    </source>
</evidence>
<dbReference type="AlphaFoldDB" id="A0A840A2A2"/>
<dbReference type="InterPro" id="IPR005861">
    <property type="entry name" value="HisP_aminotrans"/>
</dbReference>
<dbReference type="Gene3D" id="3.40.640.10">
    <property type="entry name" value="Type I PLP-dependent aspartate aminotransferase-like (Major domain)"/>
    <property type="match status" value="1"/>
</dbReference>
<feature type="region of interest" description="Disordered" evidence="10">
    <location>
        <begin position="1"/>
        <end position="23"/>
    </location>
</feature>
<evidence type="ECO:0000256" key="4">
    <source>
        <dbReference type="ARBA" id="ARBA00011738"/>
    </source>
</evidence>
<protein>
    <recommendedName>
        <fullName evidence="9">Histidinol-phosphate aminotransferase</fullName>
        <ecNumber evidence="9">2.6.1.9</ecNumber>
    </recommendedName>
    <alternativeName>
        <fullName evidence="9">Imidazole acetol-phosphate transaminase</fullName>
    </alternativeName>
</protein>
<dbReference type="InterPro" id="IPR050106">
    <property type="entry name" value="HistidinolP_aminotransfase"/>
</dbReference>
<evidence type="ECO:0000256" key="2">
    <source>
        <dbReference type="ARBA" id="ARBA00005011"/>
    </source>
</evidence>